<dbReference type="AlphaFoldDB" id="A0AAD5JUQ6"/>
<dbReference type="Proteomes" id="UP001064489">
    <property type="component" value="Chromosome 9"/>
</dbReference>
<evidence type="ECO:0000313" key="3">
    <source>
        <dbReference type="Proteomes" id="UP001064489"/>
    </source>
</evidence>
<reference evidence="2" key="2">
    <citation type="submission" date="2023-02" db="EMBL/GenBank/DDBJ databases">
        <authorList>
            <person name="Swenson N.G."/>
            <person name="Wegrzyn J.L."/>
            <person name="Mcevoy S.L."/>
        </authorList>
    </citation>
    <scope>NUCLEOTIDE SEQUENCE</scope>
    <source>
        <strain evidence="2">91603</strain>
        <tissue evidence="2">Leaf</tissue>
    </source>
</reference>
<dbReference type="InterPro" id="IPR024752">
    <property type="entry name" value="Myb/SANT-like_dom"/>
</dbReference>
<dbReference type="PANTHER" id="PTHR47864:SF2">
    <property type="entry name" value="MYB_SANT-LIKE DNA-BINDING DOMAIN PROTEIN"/>
    <property type="match status" value="1"/>
</dbReference>
<evidence type="ECO:0000259" key="1">
    <source>
        <dbReference type="Pfam" id="PF12776"/>
    </source>
</evidence>
<keyword evidence="3" id="KW-1185">Reference proteome</keyword>
<sequence>MVDVVTHGWCDSNGLLSKITVERKVLPALNEKLGRQRTYPQYLSRLKWFKQRYNNFSQLMRHSSGFGWDPVTKKFTASDEVWEDYLKSHPTHKNYRMDTFTDYEDMRIAIGNGTAIKRHLIGLGDDTDARTFGVEENRDGGLDDLIYDLGTGTFVTDQQEHLYHSLSPRNSTSQLPSQPMSSEVLLATKKRNRTEYEGKSSSFETNNTQLDAMDKLSHTFGKFNDTIDSIATRKHIS</sequence>
<gene>
    <name evidence="2" type="ORF">LWI28_022632</name>
</gene>
<feature type="domain" description="Myb/SANT-like" evidence="1">
    <location>
        <begin position="7"/>
        <end position="85"/>
    </location>
</feature>
<dbReference type="Pfam" id="PF12776">
    <property type="entry name" value="Myb_DNA-bind_3"/>
    <property type="match status" value="1"/>
</dbReference>
<proteinExistence type="predicted"/>
<reference evidence="2" key="1">
    <citation type="journal article" date="2022" name="Plant J.">
        <title>Strategies of tolerance reflected in two North American maple genomes.</title>
        <authorList>
            <person name="McEvoy S.L."/>
            <person name="Sezen U.U."/>
            <person name="Trouern-Trend A."/>
            <person name="McMahon S.M."/>
            <person name="Schaberg P.G."/>
            <person name="Yang J."/>
            <person name="Wegrzyn J.L."/>
            <person name="Swenson N.G."/>
        </authorList>
    </citation>
    <scope>NUCLEOTIDE SEQUENCE</scope>
    <source>
        <strain evidence="2">91603</strain>
    </source>
</reference>
<dbReference type="InterPro" id="IPR055314">
    <property type="entry name" value="At2g29880-like"/>
</dbReference>
<protein>
    <recommendedName>
        <fullName evidence="1">Myb/SANT-like domain-containing protein</fullName>
    </recommendedName>
</protein>
<dbReference type="PANTHER" id="PTHR47864">
    <property type="entry name" value="TRANSMEMBRANE PROTEIN"/>
    <property type="match status" value="1"/>
</dbReference>
<accession>A0AAD5JUQ6</accession>
<evidence type="ECO:0000313" key="2">
    <source>
        <dbReference type="EMBL" id="KAI9201384.1"/>
    </source>
</evidence>
<comment type="caution">
    <text evidence="2">The sequence shown here is derived from an EMBL/GenBank/DDBJ whole genome shotgun (WGS) entry which is preliminary data.</text>
</comment>
<organism evidence="2 3">
    <name type="scientific">Acer negundo</name>
    <name type="common">Box elder</name>
    <dbReference type="NCBI Taxonomy" id="4023"/>
    <lineage>
        <taxon>Eukaryota</taxon>
        <taxon>Viridiplantae</taxon>
        <taxon>Streptophyta</taxon>
        <taxon>Embryophyta</taxon>
        <taxon>Tracheophyta</taxon>
        <taxon>Spermatophyta</taxon>
        <taxon>Magnoliopsida</taxon>
        <taxon>eudicotyledons</taxon>
        <taxon>Gunneridae</taxon>
        <taxon>Pentapetalae</taxon>
        <taxon>rosids</taxon>
        <taxon>malvids</taxon>
        <taxon>Sapindales</taxon>
        <taxon>Sapindaceae</taxon>
        <taxon>Hippocastanoideae</taxon>
        <taxon>Acereae</taxon>
        <taxon>Acer</taxon>
    </lineage>
</organism>
<name>A0AAD5JUQ6_ACENE</name>
<dbReference type="EMBL" id="JAJSOW010000001">
    <property type="protein sequence ID" value="KAI9201384.1"/>
    <property type="molecule type" value="Genomic_DNA"/>
</dbReference>